<evidence type="ECO:0000313" key="3">
    <source>
        <dbReference type="Proteomes" id="UP001228403"/>
    </source>
</evidence>
<feature type="domain" description="Peptidase C14 caspase" evidence="1">
    <location>
        <begin position="18"/>
        <end position="243"/>
    </location>
</feature>
<sequence length="258" mass="29587">MIGLGKQADKNWTSIHGDRDVALMRPVLQRCGFKDIQVLINHNATKKAIVEAFVRLEKSCKSGDWVYVHFSGHGQLMSDREGDEKDGWDECWIPYDAYMCYGTNDDGRFHLTDDEVNRMLMAVRRKVGSQGKILVVVDACHSGDSTRGGEDEVYRGVSDKFLLPQKKPIIFVRRNEEHWLTLSACRDYQRNAELKTSQGYYGKLTVALCQILREQKPMTNSLLYKRIVSFFNQHRGALPQTPVLSGDLETFRITDMFQ</sequence>
<dbReference type="Proteomes" id="UP001228403">
    <property type="component" value="Unassembled WGS sequence"/>
</dbReference>
<accession>A0ABT7U7Y7</accession>
<dbReference type="InterPro" id="IPR011600">
    <property type="entry name" value="Pept_C14_caspase"/>
</dbReference>
<dbReference type="InterPro" id="IPR029030">
    <property type="entry name" value="Caspase-like_dom_sf"/>
</dbReference>
<dbReference type="Pfam" id="PF00656">
    <property type="entry name" value="Peptidase_C14"/>
    <property type="match status" value="1"/>
</dbReference>
<dbReference type="PANTHER" id="PTHR48104">
    <property type="entry name" value="METACASPASE-4"/>
    <property type="match status" value="1"/>
</dbReference>
<dbReference type="SUPFAM" id="SSF52129">
    <property type="entry name" value="Caspase-like"/>
    <property type="match status" value="1"/>
</dbReference>
<evidence type="ECO:0000259" key="1">
    <source>
        <dbReference type="Pfam" id="PF00656"/>
    </source>
</evidence>
<dbReference type="PANTHER" id="PTHR48104:SF30">
    <property type="entry name" value="METACASPASE-1"/>
    <property type="match status" value="1"/>
</dbReference>
<evidence type="ECO:0000313" key="2">
    <source>
        <dbReference type="EMBL" id="MDM8146651.1"/>
    </source>
</evidence>
<proteinExistence type="predicted"/>
<keyword evidence="3" id="KW-1185">Reference proteome</keyword>
<organism evidence="2 3">
    <name type="scientific">Bacteroides eggerthii</name>
    <dbReference type="NCBI Taxonomy" id="28111"/>
    <lineage>
        <taxon>Bacteria</taxon>
        <taxon>Pseudomonadati</taxon>
        <taxon>Bacteroidota</taxon>
        <taxon>Bacteroidia</taxon>
        <taxon>Bacteroidales</taxon>
        <taxon>Bacteroidaceae</taxon>
        <taxon>Bacteroides</taxon>
    </lineage>
</organism>
<comment type="caution">
    <text evidence="2">The sequence shown here is derived from an EMBL/GenBank/DDBJ whole genome shotgun (WGS) entry which is preliminary data.</text>
</comment>
<name>A0ABT7U7Y7_9BACE</name>
<reference evidence="3" key="1">
    <citation type="submission" date="2023-07" db="EMBL/GenBank/DDBJ databases">
        <title>Identification and characterization of horizontal gene transfer across gut microbiota members of farm animals based on homology search.</title>
        <authorList>
            <person name="Schwarzerova J."/>
            <person name="Nykrynova M."/>
            <person name="Jureckova K."/>
            <person name="Cejkova D."/>
            <person name="Rychlik I."/>
        </authorList>
    </citation>
    <scope>NUCLEOTIDE SEQUENCE [LARGE SCALE GENOMIC DNA]</scope>
    <source>
        <strain evidence="3">ET4</strain>
    </source>
</reference>
<dbReference type="Gene3D" id="3.40.50.1460">
    <property type="match status" value="1"/>
</dbReference>
<dbReference type="InterPro" id="IPR050452">
    <property type="entry name" value="Metacaspase"/>
</dbReference>
<protein>
    <submittedName>
        <fullName evidence="2">Caspase family protein</fullName>
    </submittedName>
</protein>
<dbReference type="EMBL" id="JAUDCF010000041">
    <property type="protein sequence ID" value="MDM8146651.1"/>
    <property type="molecule type" value="Genomic_DNA"/>
</dbReference>
<gene>
    <name evidence="2" type="ORF">QUW02_12100</name>
</gene>